<dbReference type="SUPFAM" id="SSF53756">
    <property type="entry name" value="UDP-Glycosyltransferase/glycogen phosphorylase"/>
    <property type="match status" value="1"/>
</dbReference>
<reference evidence="1" key="1">
    <citation type="submission" date="2023-05" db="EMBL/GenBank/DDBJ databases">
        <title>Genome and transcriptome analyses reveal genes involved in the formation of fine ridges on petal epidermal cells in Hibiscus trionum.</title>
        <authorList>
            <person name="Koshimizu S."/>
            <person name="Masuda S."/>
            <person name="Ishii T."/>
            <person name="Shirasu K."/>
            <person name="Hoshino A."/>
            <person name="Arita M."/>
        </authorList>
    </citation>
    <scope>NUCLEOTIDE SEQUENCE</scope>
    <source>
        <strain evidence="1">Hamamatsu line</strain>
    </source>
</reference>
<dbReference type="AlphaFoldDB" id="A0A9W7J3D8"/>
<evidence type="ECO:0000313" key="2">
    <source>
        <dbReference type="Proteomes" id="UP001165190"/>
    </source>
</evidence>
<protein>
    <submittedName>
        <fullName evidence="1">Uncharacterized protein</fullName>
    </submittedName>
</protein>
<dbReference type="Gene3D" id="3.40.50.2000">
    <property type="entry name" value="Glycogen Phosphorylase B"/>
    <property type="match status" value="1"/>
</dbReference>
<proteinExistence type="predicted"/>
<dbReference type="Proteomes" id="UP001165190">
    <property type="component" value="Unassembled WGS sequence"/>
</dbReference>
<name>A0A9W7J3D8_HIBTR</name>
<dbReference type="OrthoDB" id="5835829at2759"/>
<accession>A0A9W7J3D8</accession>
<comment type="caution">
    <text evidence="1">The sequence shown here is derived from an EMBL/GenBank/DDBJ whole genome shotgun (WGS) entry which is preliminary data.</text>
</comment>
<dbReference type="EMBL" id="BSYR01000040">
    <property type="protein sequence ID" value="GMJ04634.1"/>
    <property type="molecule type" value="Genomic_DNA"/>
</dbReference>
<gene>
    <name evidence="1" type="ORF">HRI_004132600</name>
</gene>
<organism evidence="1 2">
    <name type="scientific">Hibiscus trionum</name>
    <name type="common">Flower of an hour</name>
    <dbReference type="NCBI Taxonomy" id="183268"/>
    <lineage>
        <taxon>Eukaryota</taxon>
        <taxon>Viridiplantae</taxon>
        <taxon>Streptophyta</taxon>
        <taxon>Embryophyta</taxon>
        <taxon>Tracheophyta</taxon>
        <taxon>Spermatophyta</taxon>
        <taxon>Magnoliopsida</taxon>
        <taxon>eudicotyledons</taxon>
        <taxon>Gunneridae</taxon>
        <taxon>Pentapetalae</taxon>
        <taxon>rosids</taxon>
        <taxon>malvids</taxon>
        <taxon>Malvales</taxon>
        <taxon>Malvaceae</taxon>
        <taxon>Malvoideae</taxon>
        <taxon>Hibiscus</taxon>
    </lineage>
</organism>
<sequence>MASCEGVKVMQGHMNPMLKLAKVVVSKGVHVARKRMLTDFTSNNTPARLTLHFFPDGLSHEFDRDNDPASLKANGPRNLSNLITALKANGNHFSCLIASPFVPWLPLDPGNRGVWRASGVDRSTYEFDALG</sequence>
<evidence type="ECO:0000313" key="1">
    <source>
        <dbReference type="EMBL" id="GMJ04634.1"/>
    </source>
</evidence>
<keyword evidence="2" id="KW-1185">Reference proteome</keyword>